<protein>
    <recommendedName>
        <fullName evidence="4">Dickkopf N-terminal cysteine-rich domain-containing protein</fullName>
    </recommendedName>
</protein>
<evidence type="ECO:0000313" key="2">
    <source>
        <dbReference type="EMBL" id="KAK0522521.1"/>
    </source>
</evidence>
<gene>
    <name evidence="2" type="ORF">OC842_006440</name>
</gene>
<keyword evidence="3" id="KW-1185">Reference proteome</keyword>
<keyword evidence="1" id="KW-0732">Signal</keyword>
<comment type="caution">
    <text evidence="2">The sequence shown here is derived from an EMBL/GenBank/DDBJ whole genome shotgun (WGS) entry which is preliminary data.</text>
</comment>
<proteinExistence type="predicted"/>
<name>A0AAN6G630_9BASI</name>
<dbReference type="Proteomes" id="UP001176521">
    <property type="component" value="Unassembled WGS sequence"/>
</dbReference>
<feature type="chain" id="PRO_5043011519" description="Dickkopf N-terminal cysteine-rich domain-containing protein" evidence="1">
    <location>
        <begin position="34"/>
        <end position="530"/>
    </location>
</feature>
<feature type="signal peptide" evidence="1">
    <location>
        <begin position="1"/>
        <end position="33"/>
    </location>
</feature>
<evidence type="ECO:0000313" key="3">
    <source>
        <dbReference type="Proteomes" id="UP001176521"/>
    </source>
</evidence>
<accession>A0AAN6G630</accession>
<evidence type="ECO:0000256" key="1">
    <source>
        <dbReference type="SAM" id="SignalP"/>
    </source>
</evidence>
<reference evidence="2" key="1">
    <citation type="journal article" date="2023" name="PhytoFront">
        <title>Draft Genome Resources of Seven Strains of Tilletia horrida, Causal Agent of Kernel Smut of Rice.</title>
        <authorList>
            <person name="Khanal S."/>
            <person name="Antony Babu S."/>
            <person name="Zhou X.G."/>
        </authorList>
    </citation>
    <scope>NUCLEOTIDE SEQUENCE</scope>
    <source>
        <strain evidence="2">TX3</strain>
    </source>
</reference>
<evidence type="ECO:0008006" key="4">
    <source>
        <dbReference type="Google" id="ProtNLM"/>
    </source>
</evidence>
<organism evidence="2 3">
    <name type="scientific">Tilletia horrida</name>
    <dbReference type="NCBI Taxonomy" id="155126"/>
    <lineage>
        <taxon>Eukaryota</taxon>
        <taxon>Fungi</taxon>
        <taxon>Dikarya</taxon>
        <taxon>Basidiomycota</taxon>
        <taxon>Ustilaginomycotina</taxon>
        <taxon>Exobasidiomycetes</taxon>
        <taxon>Tilletiales</taxon>
        <taxon>Tilletiaceae</taxon>
        <taxon>Tilletia</taxon>
    </lineage>
</organism>
<sequence>MIVGQGRPRGTHPSRLVVLALLALLASVLLVAATPLDLDLGEDEAVDLFIRSTANHTGKYVGSTCTSSDECYSKNCVQGTCQRQPVGGPCFKGANCVTRNCNVQTGLCRTPSLLYGVCQDSQNSCATKAYAGQLTCNGQTCKLKDGATCTQDKACLSGTCGQDKKCGKAGLPPDADCNQDSDCQSGTCAFCYELHGLADCTNDDPYHTSSFCTRFALGHSCTATNQCDRGVCRGGTCSTSQVGDACTDQYTCTGDQVCGADKKCFVPAAGSLAPAQDCGVDDQCISKRCVTSTLGPHTVTTGVCDYLKAGQGPCRSTADCSTDVCKNGTCEPAQVGEACDVNSRCAGSSLCGLDGICYQAADQSVGPRGPCKTDSNCKSGRCVPNPAYSTTRLTLDDPREEFQVYERYCTPSEAGDYCDASSDCRAGLACDQSSKTCKGLAIGAACTDRMNCESQTCIDGQCASSTARVHCVVDGDCFSQQCNDASLGSCSFECPLRRCVALESGATCRVNGDCNDISGCVSGQCVTWDG</sequence>
<dbReference type="AlphaFoldDB" id="A0AAN6G630"/>
<dbReference type="EMBL" id="JAPDMQ010000580">
    <property type="protein sequence ID" value="KAK0522521.1"/>
    <property type="molecule type" value="Genomic_DNA"/>
</dbReference>